<evidence type="ECO:0000256" key="3">
    <source>
        <dbReference type="SAM" id="MobiDB-lite"/>
    </source>
</evidence>
<evidence type="ECO:0000313" key="6">
    <source>
        <dbReference type="Proteomes" id="UP000777438"/>
    </source>
</evidence>
<accession>A0A9P8W462</accession>
<dbReference type="InterPro" id="IPR001138">
    <property type="entry name" value="Zn2Cys6_DnaBD"/>
</dbReference>
<dbReference type="OrthoDB" id="6133115at2759"/>
<dbReference type="PANTHER" id="PTHR47785">
    <property type="entry name" value="ZN(II)2CYS6 TRANSCRIPTION FACTOR (EUROFUNG)-RELATED-RELATED"/>
    <property type="match status" value="1"/>
</dbReference>
<dbReference type="SUPFAM" id="SSF57701">
    <property type="entry name" value="Zn2/Cys6 DNA-binding domain"/>
    <property type="match status" value="1"/>
</dbReference>
<name>A0A9P8W462_9HYPO</name>
<feature type="domain" description="Zn(2)-C6 fungal-type" evidence="4">
    <location>
        <begin position="22"/>
        <end position="51"/>
    </location>
</feature>
<dbReference type="GO" id="GO:0000981">
    <property type="term" value="F:DNA-binding transcription factor activity, RNA polymerase II-specific"/>
    <property type="evidence" value="ECO:0007669"/>
    <property type="project" value="InterPro"/>
</dbReference>
<evidence type="ECO:0000256" key="2">
    <source>
        <dbReference type="ARBA" id="ARBA00023242"/>
    </source>
</evidence>
<reference evidence="5 6" key="1">
    <citation type="journal article" date="2021" name="Nat. Commun.">
        <title>Genetic determinants of endophytism in the Arabidopsis root mycobiome.</title>
        <authorList>
            <person name="Mesny F."/>
            <person name="Miyauchi S."/>
            <person name="Thiergart T."/>
            <person name="Pickel B."/>
            <person name="Atanasova L."/>
            <person name="Karlsson M."/>
            <person name="Huettel B."/>
            <person name="Barry K.W."/>
            <person name="Haridas S."/>
            <person name="Chen C."/>
            <person name="Bauer D."/>
            <person name="Andreopoulos W."/>
            <person name="Pangilinan J."/>
            <person name="LaButti K."/>
            <person name="Riley R."/>
            <person name="Lipzen A."/>
            <person name="Clum A."/>
            <person name="Drula E."/>
            <person name="Henrissat B."/>
            <person name="Kohler A."/>
            <person name="Grigoriev I.V."/>
            <person name="Martin F.M."/>
            <person name="Hacquard S."/>
        </authorList>
    </citation>
    <scope>NUCLEOTIDE SEQUENCE [LARGE SCALE GENOMIC DNA]</scope>
    <source>
        <strain evidence="5 6">MPI-CAGE-CH-0241</strain>
    </source>
</reference>
<proteinExistence type="predicted"/>
<dbReference type="EMBL" id="JAGPYM010000010">
    <property type="protein sequence ID" value="KAH6889770.1"/>
    <property type="molecule type" value="Genomic_DNA"/>
</dbReference>
<dbReference type="InterPro" id="IPR007219">
    <property type="entry name" value="XnlR_reg_dom"/>
</dbReference>
<keyword evidence="1" id="KW-0479">Metal-binding</keyword>
<dbReference type="Pfam" id="PF00172">
    <property type="entry name" value="Zn_clus"/>
    <property type="match status" value="1"/>
</dbReference>
<comment type="caution">
    <text evidence="5">The sequence shown here is derived from an EMBL/GenBank/DDBJ whole genome shotgun (WGS) entry which is preliminary data.</text>
</comment>
<evidence type="ECO:0000259" key="4">
    <source>
        <dbReference type="PROSITE" id="PS50048"/>
    </source>
</evidence>
<dbReference type="Proteomes" id="UP000777438">
    <property type="component" value="Unassembled WGS sequence"/>
</dbReference>
<dbReference type="Pfam" id="PF04082">
    <property type="entry name" value="Fungal_trans"/>
    <property type="match status" value="1"/>
</dbReference>
<dbReference type="GO" id="GO:0003677">
    <property type="term" value="F:DNA binding"/>
    <property type="evidence" value="ECO:0007669"/>
    <property type="project" value="InterPro"/>
</dbReference>
<evidence type="ECO:0000313" key="5">
    <source>
        <dbReference type="EMBL" id="KAH6889770.1"/>
    </source>
</evidence>
<dbReference type="CDD" id="cd00067">
    <property type="entry name" value="GAL4"/>
    <property type="match status" value="1"/>
</dbReference>
<organism evidence="5 6">
    <name type="scientific">Thelonectria olida</name>
    <dbReference type="NCBI Taxonomy" id="1576542"/>
    <lineage>
        <taxon>Eukaryota</taxon>
        <taxon>Fungi</taxon>
        <taxon>Dikarya</taxon>
        <taxon>Ascomycota</taxon>
        <taxon>Pezizomycotina</taxon>
        <taxon>Sordariomycetes</taxon>
        <taxon>Hypocreomycetidae</taxon>
        <taxon>Hypocreales</taxon>
        <taxon>Nectriaceae</taxon>
        <taxon>Thelonectria</taxon>
    </lineage>
</organism>
<dbReference type="Gene3D" id="4.10.240.10">
    <property type="entry name" value="Zn(2)-C6 fungal-type DNA-binding domain"/>
    <property type="match status" value="1"/>
</dbReference>
<keyword evidence="6" id="KW-1185">Reference proteome</keyword>
<dbReference type="InterPro" id="IPR036864">
    <property type="entry name" value="Zn2-C6_fun-type_DNA-bd_sf"/>
</dbReference>
<feature type="region of interest" description="Disordered" evidence="3">
    <location>
        <begin position="112"/>
        <end position="133"/>
    </location>
</feature>
<gene>
    <name evidence="5" type="ORF">B0T10DRAFT_486793</name>
</gene>
<dbReference type="SMART" id="SM00066">
    <property type="entry name" value="GAL4"/>
    <property type="match status" value="1"/>
</dbReference>
<evidence type="ECO:0000256" key="1">
    <source>
        <dbReference type="ARBA" id="ARBA00022723"/>
    </source>
</evidence>
<dbReference type="PROSITE" id="PS50048">
    <property type="entry name" value="ZN2_CY6_FUNGAL_2"/>
    <property type="match status" value="1"/>
</dbReference>
<dbReference type="GO" id="GO:0008270">
    <property type="term" value="F:zinc ion binding"/>
    <property type="evidence" value="ECO:0007669"/>
    <property type="project" value="InterPro"/>
</dbReference>
<dbReference type="InterPro" id="IPR053181">
    <property type="entry name" value="EcdB-like_regulator"/>
</dbReference>
<sequence>MDDSYHEAAGEPSRKRLRTSHACDTCRARKIRCDGGHPCATCSKAEQDCLYGSEANSRGKSDLILEGVLRVEKYLYDLNANLAKASSHNAVVSPNTTTTNNNIVALGSSFSGSPHNEGSVRRPSIPVQTPLSETTRGGYSFDNAVLDSMHTSTTESILQWPHFDTFPSLRNDHASIFHLEQSRSPLKMRPNAMYPYVDIEDIDSILDSFQHNVNFWYPTMSQSQISRIRSTLESGVPSEDSIEACLTLLTLALGCASQIIAGLRHGGAMLSEDETRKRLLRRNMGDIYFESALKKMHVAHLHVTSEAIQCLFFAAIYFASLVRPLQAWEFLSATASKCLLLLAYPPADCSSEDQERIRRIFWSCYILESDYVAELSACPPSGIARIESSVPLPGAYNTHAAEAEEEQSALYFLACISMRRLLNRVHQLLYARDTGAALDTTRFPPIVAELNHQLDEWRDVLPAAFGFSIDTKETLTEAGGFLRQRYLTCLGVIHRPYLMWMLSGSQVGGHGINANAPSKDALSKCKACIDACMLHVLNLRGFAHTVLVDTWICSLSMSGAMLILLAACQVPTLKSIIKPEVIKMGHHLKQLFQEWRQFSFGADSPSVDQSLWIIHEADKFTKEGYKLEADAFMKEGYKIVSPVWAT</sequence>
<dbReference type="PANTHER" id="PTHR47785:SF1">
    <property type="entry name" value="TRANSCRIPTION FACTOR, PUTATIVE (AFU_ORTHOLOGUE AFUA_5G14530)-RELATED"/>
    <property type="match status" value="1"/>
</dbReference>
<dbReference type="PROSITE" id="PS00463">
    <property type="entry name" value="ZN2_CY6_FUNGAL_1"/>
    <property type="match status" value="1"/>
</dbReference>
<protein>
    <recommendedName>
        <fullName evidence="4">Zn(2)-C6 fungal-type domain-containing protein</fullName>
    </recommendedName>
</protein>
<dbReference type="GO" id="GO:0006351">
    <property type="term" value="P:DNA-templated transcription"/>
    <property type="evidence" value="ECO:0007669"/>
    <property type="project" value="InterPro"/>
</dbReference>
<dbReference type="CDD" id="cd12148">
    <property type="entry name" value="fungal_TF_MHR"/>
    <property type="match status" value="1"/>
</dbReference>
<dbReference type="AlphaFoldDB" id="A0A9P8W462"/>
<keyword evidence="2" id="KW-0539">Nucleus</keyword>